<protein>
    <submittedName>
        <fullName evidence="8">Major facilitator family transporter</fullName>
    </submittedName>
</protein>
<comment type="subcellular location">
    <subcellularLocation>
        <location evidence="1">Membrane</location>
        <topology evidence="1">Multi-pass membrane protein</topology>
    </subcellularLocation>
</comment>
<feature type="transmembrane region" description="Helical" evidence="6">
    <location>
        <begin position="170"/>
        <end position="192"/>
    </location>
</feature>
<dbReference type="GO" id="GO:0022857">
    <property type="term" value="F:transmembrane transporter activity"/>
    <property type="evidence" value="ECO:0007669"/>
    <property type="project" value="InterPro"/>
</dbReference>
<dbReference type="GO" id="GO:0016020">
    <property type="term" value="C:membrane"/>
    <property type="evidence" value="ECO:0007669"/>
    <property type="project" value="UniProtKB-SubCell"/>
</dbReference>
<dbReference type="InterPro" id="IPR044770">
    <property type="entry name" value="MFS_spinster-like"/>
</dbReference>
<keyword evidence="4 6" id="KW-1133">Transmembrane helix</keyword>
<dbReference type="EMBL" id="BEWI01000032">
    <property type="protein sequence ID" value="GAY22811.1"/>
    <property type="molecule type" value="Genomic_DNA"/>
</dbReference>
<feature type="transmembrane region" description="Helical" evidence="6">
    <location>
        <begin position="318"/>
        <end position="339"/>
    </location>
</feature>
<feature type="transmembrane region" description="Helical" evidence="6">
    <location>
        <begin position="51"/>
        <end position="71"/>
    </location>
</feature>
<feature type="transmembrane region" description="Helical" evidence="6">
    <location>
        <begin position="109"/>
        <end position="131"/>
    </location>
</feature>
<keyword evidence="3 6" id="KW-0812">Transmembrane</keyword>
<evidence type="ECO:0000256" key="2">
    <source>
        <dbReference type="ARBA" id="ARBA00022448"/>
    </source>
</evidence>
<evidence type="ECO:0000259" key="7">
    <source>
        <dbReference type="PROSITE" id="PS50850"/>
    </source>
</evidence>
<keyword evidence="2" id="KW-0813">Transport</keyword>
<reference evidence="8 9" key="2">
    <citation type="journal article" date="2013" name="Environ. Sci. Technol.">
        <title>The 4-tert-butylphenol-utilizing bacterium Sphingobium fuliginis OMI can degrade bisphenols via phenolic ring hydroxylation and meta-cleavage pathway.</title>
        <authorList>
            <person name="Ogata Y."/>
            <person name="Goda S."/>
            <person name="Toyama T."/>
            <person name="Sei K."/>
            <person name="Ike M."/>
        </authorList>
    </citation>
    <scope>NUCLEOTIDE SEQUENCE [LARGE SCALE GENOMIC DNA]</scope>
    <source>
        <strain evidence="8 9">OMI</strain>
    </source>
</reference>
<dbReference type="AlphaFoldDB" id="A0A292ZIR9"/>
<feature type="transmembrane region" description="Helical" evidence="6">
    <location>
        <begin position="15"/>
        <end position="39"/>
    </location>
</feature>
<organism evidence="8 9">
    <name type="scientific">Sphingobium fuliginis (strain ATCC 27551)</name>
    <dbReference type="NCBI Taxonomy" id="336203"/>
    <lineage>
        <taxon>Bacteria</taxon>
        <taxon>Pseudomonadati</taxon>
        <taxon>Pseudomonadota</taxon>
        <taxon>Alphaproteobacteria</taxon>
        <taxon>Sphingomonadales</taxon>
        <taxon>Sphingomonadaceae</taxon>
        <taxon>Sphingobium</taxon>
    </lineage>
</organism>
<dbReference type="CDD" id="cd17328">
    <property type="entry name" value="MFS_spinster_like"/>
    <property type="match status" value="1"/>
</dbReference>
<evidence type="ECO:0000256" key="4">
    <source>
        <dbReference type="ARBA" id="ARBA00022989"/>
    </source>
</evidence>
<accession>A0A292ZIR9</accession>
<feature type="transmembrane region" description="Helical" evidence="6">
    <location>
        <begin position="291"/>
        <end position="312"/>
    </location>
</feature>
<comment type="caution">
    <text evidence="8">The sequence shown here is derived from an EMBL/GenBank/DDBJ whole genome shotgun (WGS) entry which is preliminary data.</text>
</comment>
<reference evidence="8 9" key="1">
    <citation type="journal article" date="2013" name="Biodegradation">
        <title>Occurrence of 4-tert-butylphenol (4-t-BP) biodegradation in an aquatic sample caused by the presence of Spirodela polyrrhiza and isolation of a 4-t-BP-utilizing bacterium.</title>
        <authorList>
            <person name="Ogata Y."/>
            <person name="Toyama T."/>
            <person name="Yu N."/>
            <person name="Wang X."/>
            <person name="Sei K."/>
            <person name="Ike M."/>
        </authorList>
    </citation>
    <scope>NUCLEOTIDE SEQUENCE [LARGE SCALE GENOMIC DNA]</scope>
    <source>
        <strain evidence="8 9">OMI</strain>
    </source>
</reference>
<feature type="transmembrane region" description="Helical" evidence="6">
    <location>
        <begin position="143"/>
        <end position="164"/>
    </location>
</feature>
<dbReference type="Pfam" id="PF07690">
    <property type="entry name" value="MFS_1"/>
    <property type="match status" value="1"/>
</dbReference>
<evidence type="ECO:0000313" key="9">
    <source>
        <dbReference type="Proteomes" id="UP000221538"/>
    </source>
</evidence>
<evidence type="ECO:0000256" key="5">
    <source>
        <dbReference type="ARBA" id="ARBA00023136"/>
    </source>
</evidence>
<feature type="transmembrane region" description="Helical" evidence="6">
    <location>
        <begin position="220"/>
        <end position="244"/>
    </location>
</feature>
<dbReference type="RefSeq" id="WP_146001640.1">
    <property type="nucleotide sequence ID" value="NZ_BEWI01000032.1"/>
</dbReference>
<dbReference type="PANTHER" id="PTHR23505:SF79">
    <property type="entry name" value="PROTEIN SPINSTER"/>
    <property type="match status" value="1"/>
</dbReference>
<gene>
    <name evidence="8" type="ORF">SFOMI_3373</name>
</gene>
<dbReference type="Proteomes" id="UP000221538">
    <property type="component" value="Unassembled WGS sequence"/>
</dbReference>
<evidence type="ECO:0000256" key="6">
    <source>
        <dbReference type="SAM" id="Phobius"/>
    </source>
</evidence>
<dbReference type="PROSITE" id="PS50850">
    <property type="entry name" value="MFS"/>
    <property type="match status" value="1"/>
</dbReference>
<evidence type="ECO:0000256" key="1">
    <source>
        <dbReference type="ARBA" id="ARBA00004141"/>
    </source>
</evidence>
<evidence type="ECO:0000313" key="8">
    <source>
        <dbReference type="EMBL" id="GAY22811.1"/>
    </source>
</evidence>
<dbReference type="InterPro" id="IPR020846">
    <property type="entry name" value="MFS_dom"/>
</dbReference>
<feature type="transmembrane region" description="Helical" evidence="6">
    <location>
        <begin position="83"/>
        <end position="103"/>
    </location>
</feature>
<feature type="transmembrane region" description="Helical" evidence="6">
    <location>
        <begin position="351"/>
        <end position="375"/>
    </location>
</feature>
<name>A0A292ZIR9_SPHSA</name>
<dbReference type="SUPFAM" id="SSF103473">
    <property type="entry name" value="MFS general substrate transporter"/>
    <property type="match status" value="1"/>
</dbReference>
<dbReference type="Gene3D" id="1.20.1250.20">
    <property type="entry name" value="MFS general substrate transporter like domains"/>
    <property type="match status" value="1"/>
</dbReference>
<proteinExistence type="predicted"/>
<dbReference type="InterPro" id="IPR011701">
    <property type="entry name" value="MFS"/>
</dbReference>
<dbReference type="PANTHER" id="PTHR23505">
    <property type="entry name" value="SPINSTER"/>
    <property type="match status" value="1"/>
</dbReference>
<feature type="domain" description="Major facilitator superfamily (MFS) profile" evidence="7">
    <location>
        <begin position="17"/>
        <end position="414"/>
    </location>
</feature>
<feature type="transmembrane region" description="Helical" evidence="6">
    <location>
        <begin position="387"/>
        <end position="411"/>
    </location>
</feature>
<dbReference type="InterPro" id="IPR036259">
    <property type="entry name" value="MFS_trans_sf"/>
</dbReference>
<evidence type="ECO:0000256" key="3">
    <source>
        <dbReference type="ARBA" id="ARBA00022692"/>
    </source>
</evidence>
<feature type="transmembrane region" description="Helical" evidence="6">
    <location>
        <begin position="256"/>
        <end position="279"/>
    </location>
</feature>
<keyword evidence="5 6" id="KW-0472">Membrane</keyword>
<sequence>MTQPQRPPRTNPSDAALLAILSLVYGAQYLDQILLGMFIKPIKAEFALSDTQIGLLTGVAFTALFVILGLPMARLADRGSRKLIVLGCATIFSLATIFCGLSVGFLSLFAMRMLVAVGEAGTIPASVSMLADVFPPSKRRLAMSFHSCGAYFGTSLGLLFIALATDVLSWRHIFAIAGAFGLILALLVAVFVREPKRVGGAAAPATFMQDLRKLIVIKPFVFLSLALGVMSIATSAAINWVPAFLGRSHGMSQQQIVLFLAAVWGLGATTGGVISGVVTNRLYRMGGRWPLLVVGCLMIFYPAMCSVAFLAADASITMIGFGFALFVMGGIRGPSFATVQDIAPAHCRATANAILMFSMYAIGVSLGPLLTGIISDILNASFGAESLRYALLAVIASAGVLAATLVGLAALTMKDAVNDEGQPA</sequence>